<keyword evidence="4" id="KW-1185">Reference proteome</keyword>
<dbReference type="GO" id="GO:0042393">
    <property type="term" value="F:histone binding"/>
    <property type="evidence" value="ECO:0007669"/>
    <property type="project" value="TreeGrafter"/>
</dbReference>
<organism evidence="3 4">
    <name type="scientific">Esox lucius</name>
    <name type="common">Northern pike</name>
    <dbReference type="NCBI Taxonomy" id="8010"/>
    <lineage>
        <taxon>Eukaryota</taxon>
        <taxon>Metazoa</taxon>
        <taxon>Chordata</taxon>
        <taxon>Craniata</taxon>
        <taxon>Vertebrata</taxon>
        <taxon>Euteleostomi</taxon>
        <taxon>Actinopterygii</taxon>
        <taxon>Neopterygii</taxon>
        <taxon>Teleostei</taxon>
        <taxon>Protacanthopterygii</taxon>
        <taxon>Esociformes</taxon>
        <taxon>Esocidae</taxon>
        <taxon>Esox</taxon>
    </lineage>
</organism>
<dbReference type="GeneTree" id="ENSGT00980000198724"/>
<dbReference type="PANTHER" id="PTHR22745">
    <property type="entry name" value="PROTHYMOSIN ALPHA"/>
    <property type="match status" value="1"/>
</dbReference>
<protein>
    <recommendedName>
        <fullName evidence="5">Prothymosin alpha</fullName>
    </recommendedName>
</protein>
<sequence length="151" mass="17061">MADTKVDTSTEISAKDLKEKKLVEEAENGKDTPANGKAEAEENGEQDNDVDEDDEDVGEEEDEEEDVEGDEDEDDDDEVEGRAVKRAAEEDDDEDDEVIYHLQSTYSMFHHYSMSLVLCIEVKLDNDLKDITDHELTCTYTGGCWNEEAEN</sequence>
<evidence type="ECO:0000313" key="4">
    <source>
        <dbReference type="Proteomes" id="UP000265140"/>
    </source>
</evidence>
<reference evidence="3 4" key="1">
    <citation type="submission" date="2020-02" db="EMBL/GenBank/DDBJ databases">
        <title>Esox lucius (northern pike) genome, fEsoLuc1, primary haplotype.</title>
        <authorList>
            <person name="Myers G."/>
            <person name="Karagic N."/>
            <person name="Meyer A."/>
            <person name="Pippel M."/>
            <person name="Reichard M."/>
            <person name="Winkler S."/>
            <person name="Tracey A."/>
            <person name="Sims Y."/>
            <person name="Howe K."/>
            <person name="Rhie A."/>
            <person name="Formenti G."/>
            <person name="Durbin R."/>
            <person name="Fedrigo O."/>
            <person name="Jarvis E.D."/>
        </authorList>
    </citation>
    <scope>NUCLEOTIDE SEQUENCE [LARGE SCALE GENOMIC DNA]</scope>
</reference>
<reference evidence="3" key="3">
    <citation type="submission" date="2025-09" db="UniProtKB">
        <authorList>
            <consortium name="Ensembl"/>
        </authorList>
    </citation>
    <scope>IDENTIFICATION</scope>
</reference>
<evidence type="ECO:0008006" key="5">
    <source>
        <dbReference type="Google" id="ProtNLM"/>
    </source>
</evidence>
<name>A0AAY5L7R1_ESOLU</name>
<dbReference type="PANTHER" id="PTHR22745:SF13">
    <property type="entry name" value="PROTHYMOSIN ALPHA-B"/>
    <property type="match status" value="1"/>
</dbReference>
<dbReference type="Ensembl" id="ENSELUT00000089272.1">
    <property type="protein sequence ID" value="ENSELUP00000097204.1"/>
    <property type="gene ID" value="ENSELUG00000040408.1"/>
</dbReference>
<feature type="region of interest" description="Disordered" evidence="2">
    <location>
        <begin position="1"/>
        <end position="97"/>
    </location>
</feature>
<feature type="compositionally biased region" description="Basic and acidic residues" evidence="2">
    <location>
        <begin position="1"/>
        <end position="30"/>
    </location>
</feature>
<evidence type="ECO:0000256" key="2">
    <source>
        <dbReference type="SAM" id="MobiDB-lite"/>
    </source>
</evidence>
<accession>A0AAY5L7R1</accession>
<dbReference type="GO" id="GO:0005634">
    <property type="term" value="C:nucleus"/>
    <property type="evidence" value="ECO:0007669"/>
    <property type="project" value="TreeGrafter"/>
</dbReference>
<dbReference type="Proteomes" id="UP000265140">
    <property type="component" value="Chromosome 8"/>
</dbReference>
<dbReference type="GO" id="GO:0043066">
    <property type="term" value="P:negative regulation of apoptotic process"/>
    <property type="evidence" value="ECO:0007669"/>
    <property type="project" value="TreeGrafter"/>
</dbReference>
<dbReference type="GO" id="GO:0045944">
    <property type="term" value="P:positive regulation of transcription by RNA polymerase II"/>
    <property type="evidence" value="ECO:0007669"/>
    <property type="project" value="TreeGrafter"/>
</dbReference>
<proteinExistence type="inferred from homology"/>
<dbReference type="Pfam" id="PF03247">
    <property type="entry name" value="Prothymosin"/>
    <property type="match status" value="1"/>
</dbReference>
<reference evidence="3" key="2">
    <citation type="submission" date="2025-08" db="UniProtKB">
        <authorList>
            <consortium name="Ensembl"/>
        </authorList>
    </citation>
    <scope>IDENTIFICATION</scope>
</reference>
<evidence type="ECO:0000313" key="3">
    <source>
        <dbReference type="Ensembl" id="ENSELUP00000097204.1"/>
    </source>
</evidence>
<feature type="compositionally biased region" description="Acidic residues" evidence="2">
    <location>
        <begin position="41"/>
        <end position="79"/>
    </location>
</feature>
<evidence type="ECO:0000256" key="1">
    <source>
        <dbReference type="ARBA" id="ARBA00008032"/>
    </source>
</evidence>
<dbReference type="InterPro" id="IPR004931">
    <property type="entry name" value="Pro/parathymosin"/>
</dbReference>
<dbReference type="AlphaFoldDB" id="A0AAY5L7R1"/>
<comment type="similarity">
    <text evidence="1">Belongs to the pro/parathymosin family.</text>
</comment>